<dbReference type="EMBL" id="VXRY01000383">
    <property type="protein sequence ID" value="MXY34330.1"/>
    <property type="molecule type" value="Genomic_DNA"/>
</dbReference>
<dbReference type="GO" id="GO:0016787">
    <property type="term" value="F:hydrolase activity"/>
    <property type="evidence" value="ECO:0007669"/>
    <property type="project" value="UniProtKB-KW"/>
</dbReference>
<evidence type="ECO:0000259" key="1">
    <source>
        <dbReference type="SMART" id="SM00849"/>
    </source>
</evidence>
<dbReference type="Pfam" id="PF00753">
    <property type="entry name" value="Lactamase_B"/>
    <property type="match status" value="1"/>
</dbReference>
<evidence type="ECO:0000313" key="2">
    <source>
        <dbReference type="EMBL" id="MXY34330.1"/>
    </source>
</evidence>
<protein>
    <submittedName>
        <fullName evidence="2">MBL fold metallo-hydrolase</fullName>
    </submittedName>
</protein>
<gene>
    <name evidence="2" type="ORF">F4Y60_09630</name>
</gene>
<organism evidence="2">
    <name type="scientific">Boseongicola sp. SB0664_bin_43</name>
    <dbReference type="NCBI Taxonomy" id="2604844"/>
    <lineage>
        <taxon>Bacteria</taxon>
        <taxon>Pseudomonadati</taxon>
        <taxon>Pseudomonadota</taxon>
        <taxon>Alphaproteobacteria</taxon>
        <taxon>Rhodobacterales</taxon>
        <taxon>Paracoccaceae</taxon>
        <taxon>Boseongicola</taxon>
    </lineage>
</organism>
<dbReference type="InterPro" id="IPR050855">
    <property type="entry name" value="NDM-1-like"/>
</dbReference>
<name>A0A6B0Y3Q8_9RHOB</name>
<comment type="caution">
    <text evidence="2">The sequence shown here is derived from an EMBL/GenBank/DDBJ whole genome shotgun (WGS) entry which is preliminary data.</text>
</comment>
<reference evidence="2" key="1">
    <citation type="submission" date="2019-09" db="EMBL/GenBank/DDBJ databases">
        <title>Characterisation of the sponge microbiome using genome-centric metagenomics.</title>
        <authorList>
            <person name="Engelberts J.P."/>
            <person name="Robbins S.J."/>
            <person name="De Goeij J.M."/>
            <person name="Aranda M."/>
            <person name="Bell S.C."/>
            <person name="Webster N.S."/>
        </authorList>
    </citation>
    <scope>NUCLEOTIDE SEQUENCE</scope>
    <source>
        <strain evidence="2">SB0664_bin_43</strain>
    </source>
</reference>
<sequence length="299" mass="33272">MGLPGDHEGKTATRVFFVRGADRIGLIDSGLYGGLPALKQAFEELGIARGDLDFLLLTHEHMDHVGNNGWLKAETGCRILGHRARADRVADNLLNAKTIVHAFPEGEQFDLNTEYLDWMGPTEGPIEEFIKDGDVIDLGGGVALEVVEVFGHSMCEVGYFELSTKTLVLADPLLPPFNPVLYLYEDPNVMRATFGKIEKFLIERDVQSVLLAHDDAKTVVETLELVDDCRRRVDKVETSMITHMKTNPGISFSELRDKCCDDQNVVREWRALVSIDASLKDFVAKGLAEQRDGGWHYVG</sequence>
<dbReference type="PANTHER" id="PTHR42951">
    <property type="entry name" value="METALLO-BETA-LACTAMASE DOMAIN-CONTAINING"/>
    <property type="match status" value="1"/>
</dbReference>
<accession>A0A6B0Y3Q8</accession>
<dbReference type="InterPro" id="IPR036866">
    <property type="entry name" value="RibonucZ/Hydroxyglut_hydro"/>
</dbReference>
<dbReference type="SMART" id="SM00849">
    <property type="entry name" value="Lactamase_B"/>
    <property type="match status" value="1"/>
</dbReference>
<keyword evidence="2" id="KW-0378">Hydrolase</keyword>
<dbReference type="AlphaFoldDB" id="A0A6B0Y3Q8"/>
<dbReference type="Gene3D" id="3.60.15.10">
    <property type="entry name" value="Ribonuclease Z/Hydroxyacylglutathione hydrolase-like"/>
    <property type="match status" value="1"/>
</dbReference>
<dbReference type="InterPro" id="IPR001279">
    <property type="entry name" value="Metallo-B-lactamas"/>
</dbReference>
<dbReference type="SUPFAM" id="SSF56281">
    <property type="entry name" value="Metallo-hydrolase/oxidoreductase"/>
    <property type="match status" value="1"/>
</dbReference>
<proteinExistence type="predicted"/>
<feature type="domain" description="Metallo-beta-lactamase" evidence="1">
    <location>
        <begin position="12"/>
        <end position="213"/>
    </location>
</feature>
<dbReference type="PANTHER" id="PTHR42951:SF17">
    <property type="entry name" value="METALLO-BETA-LACTAMASE DOMAIN-CONTAINING PROTEIN"/>
    <property type="match status" value="1"/>
</dbReference>